<reference evidence="1" key="1">
    <citation type="submission" date="2020-04" db="EMBL/GenBank/DDBJ databases">
        <title>Tenacibaculum mesophilum bac2.</title>
        <authorList>
            <person name="Li M."/>
        </authorList>
    </citation>
    <scope>NUCLEOTIDE SEQUENCE</scope>
    <source>
        <strain evidence="1">Bac2</strain>
    </source>
</reference>
<gene>
    <name evidence="1" type="ORF">HER15_13230</name>
</gene>
<dbReference type="RefSeq" id="WP_253679749.1">
    <property type="nucleotide sequence ID" value="NZ_CP050861.1"/>
</dbReference>
<name>A0AAE9MQJ3_9FLAO</name>
<dbReference type="Proteomes" id="UP001056837">
    <property type="component" value="Chromosome"/>
</dbReference>
<protein>
    <submittedName>
        <fullName evidence="1">DUF2071 domain-containing protein</fullName>
    </submittedName>
</protein>
<organism evidence="1 2">
    <name type="scientific">Tenacibaculum mesophilum</name>
    <dbReference type="NCBI Taxonomy" id="104268"/>
    <lineage>
        <taxon>Bacteria</taxon>
        <taxon>Pseudomonadati</taxon>
        <taxon>Bacteroidota</taxon>
        <taxon>Flavobacteriia</taxon>
        <taxon>Flavobacteriales</taxon>
        <taxon>Flavobacteriaceae</taxon>
        <taxon>Tenacibaculum</taxon>
    </lineage>
</organism>
<dbReference type="PANTHER" id="PTHR39186">
    <property type="entry name" value="DUF2071 FAMILY PROTEIN"/>
    <property type="match status" value="1"/>
</dbReference>
<dbReference type="Pfam" id="PF09844">
    <property type="entry name" value="DUF2071"/>
    <property type="match status" value="1"/>
</dbReference>
<dbReference type="InterPro" id="IPR018644">
    <property type="entry name" value="DUF2071"/>
</dbReference>
<proteinExistence type="predicted"/>
<evidence type="ECO:0000313" key="2">
    <source>
        <dbReference type="Proteomes" id="UP001056837"/>
    </source>
</evidence>
<dbReference type="PANTHER" id="PTHR39186:SF1">
    <property type="entry name" value="DUF2071 DOMAIN-CONTAINING PROTEIN"/>
    <property type="match status" value="1"/>
</dbReference>
<accession>A0AAE9MQJ3</accession>
<dbReference type="AlphaFoldDB" id="A0AAE9MQJ3"/>
<dbReference type="EMBL" id="CP050861">
    <property type="protein sequence ID" value="UTD16374.1"/>
    <property type="molecule type" value="Genomic_DNA"/>
</dbReference>
<evidence type="ECO:0000313" key="1">
    <source>
        <dbReference type="EMBL" id="UTD16374.1"/>
    </source>
</evidence>
<sequence>MSFLKAEWRKLVMVNYEVNPEVLKEYIPKGTKLDFYENKCYISVVGFMFLNTNLLGVRVPFYVNFEEVNLRFYVKRKDKRGVVFIKEIVPKPAITFVANTIYKENYQTLPMKHSWVEKDNKLKISYQWKINKKWNSISVESLSKSIAIEPNTEIEFIAEHYWGYAKSESKTTEYEVKHPTWSYYLVTDYKIDVDFTATYGAHFSFLQSQKPSSVFLLEGSEISVENKTVLRTERVL</sequence>